<feature type="region of interest" description="Disordered" evidence="8">
    <location>
        <begin position="751"/>
        <end position="772"/>
    </location>
</feature>
<dbReference type="GO" id="GO:0005993">
    <property type="term" value="P:trehalose catabolic process"/>
    <property type="evidence" value="ECO:0007669"/>
    <property type="project" value="TreeGrafter"/>
</dbReference>
<dbReference type="PROSITE" id="PS00928">
    <property type="entry name" value="TREHALASE_2"/>
    <property type="match status" value="1"/>
</dbReference>
<dbReference type="Gene3D" id="3.40.30.10">
    <property type="entry name" value="Glutaredoxin"/>
    <property type="match status" value="1"/>
</dbReference>
<keyword evidence="12" id="KW-1185">Reference proteome</keyword>
<dbReference type="InterPro" id="IPR001661">
    <property type="entry name" value="Glyco_hydro_37"/>
</dbReference>
<dbReference type="InterPro" id="IPR008928">
    <property type="entry name" value="6-hairpin_glycosidase_sf"/>
</dbReference>
<gene>
    <name evidence="11" type="ORF">Bathy03g05120</name>
</gene>
<proteinExistence type="inferred from homology"/>
<dbReference type="SFLD" id="SFLDS00019">
    <property type="entry name" value="Glutathione_Transferase_(cytos"/>
    <property type="match status" value="1"/>
</dbReference>
<dbReference type="PROSITE" id="PS50404">
    <property type="entry name" value="GST_NTER"/>
    <property type="match status" value="1"/>
</dbReference>
<dbReference type="Gene3D" id="1.50.10.10">
    <property type="match status" value="1"/>
</dbReference>
<keyword evidence="4" id="KW-0326">Glycosidase</keyword>
<evidence type="ECO:0000259" key="9">
    <source>
        <dbReference type="PROSITE" id="PS50404"/>
    </source>
</evidence>
<dbReference type="SUPFAM" id="SSF52833">
    <property type="entry name" value="Thioredoxin-like"/>
    <property type="match status" value="1"/>
</dbReference>
<dbReference type="InterPro" id="IPR010987">
    <property type="entry name" value="Glutathione-S-Trfase_C-like"/>
</dbReference>
<dbReference type="eggNOG" id="KOG0867">
    <property type="taxonomic scope" value="Eukaryota"/>
</dbReference>
<feature type="domain" description="GST C-terminal" evidence="10">
    <location>
        <begin position="183"/>
        <end position="312"/>
    </location>
</feature>
<dbReference type="InterPro" id="IPR012341">
    <property type="entry name" value="6hp_glycosidase-like_sf"/>
</dbReference>
<feature type="region of interest" description="Disordered" evidence="8">
    <location>
        <begin position="1382"/>
        <end position="1404"/>
    </location>
</feature>
<accession>K8EC12</accession>
<dbReference type="GeneID" id="19017049"/>
<evidence type="ECO:0000313" key="11">
    <source>
        <dbReference type="EMBL" id="CCO15451.1"/>
    </source>
</evidence>
<dbReference type="Proteomes" id="UP000198341">
    <property type="component" value="Chromosome 3"/>
</dbReference>
<dbReference type="InterPro" id="IPR004046">
    <property type="entry name" value="GST_C"/>
</dbReference>
<keyword evidence="7" id="KW-0175">Coiled coil</keyword>
<dbReference type="GO" id="GO:0004555">
    <property type="term" value="F:alpha,alpha-trehalase activity"/>
    <property type="evidence" value="ECO:0007669"/>
    <property type="project" value="UniProtKB-EC"/>
</dbReference>
<feature type="compositionally biased region" description="Basic residues" evidence="8">
    <location>
        <begin position="40"/>
        <end position="51"/>
    </location>
</feature>
<evidence type="ECO:0000256" key="1">
    <source>
        <dbReference type="ARBA" id="ARBA00005615"/>
    </source>
</evidence>
<dbReference type="Pfam" id="PF00043">
    <property type="entry name" value="GST_C"/>
    <property type="match status" value="1"/>
</dbReference>
<feature type="compositionally biased region" description="Polar residues" evidence="8">
    <location>
        <begin position="842"/>
        <end position="852"/>
    </location>
</feature>
<dbReference type="PANTHER" id="PTHR23403:SF1">
    <property type="entry name" value="TREHALASE"/>
    <property type="match status" value="1"/>
</dbReference>
<dbReference type="KEGG" id="bpg:Bathy03g05120"/>
<dbReference type="SUPFAM" id="SSF48208">
    <property type="entry name" value="Six-hairpin glycosidases"/>
    <property type="match status" value="1"/>
</dbReference>
<comment type="similarity">
    <text evidence="1">Belongs to the glycosyl hydrolase 37 family.</text>
</comment>
<feature type="compositionally biased region" description="Low complexity" evidence="8">
    <location>
        <begin position="1382"/>
        <end position="1393"/>
    </location>
</feature>
<dbReference type="Pfam" id="PF02798">
    <property type="entry name" value="GST_N"/>
    <property type="match status" value="1"/>
</dbReference>
<dbReference type="Gene3D" id="1.20.1050.10">
    <property type="match status" value="1"/>
</dbReference>
<feature type="coiled-coil region" evidence="7">
    <location>
        <begin position="442"/>
        <end position="476"/>
    </location>
</feature>
<protein>
    <recommendedName>
        <fullName evidence="2">alpha,alpha-trehalase</fullName>
        <ecNumber evidence="2">3.2.1.28</ecNumber>
    </recommendedName>
    <alternativeName>
        <fullName evidence="5">Alpha,alpha-trehalase</fullName>
    </alternativeName>
    <alternativeName>
        <fullName evidence="6">Alpha,alpha-trehalose glucohydrolase</fullName>
    </alternativeName>
</protein>
<name>K8EC12_9CHLO</name>
<dbReference type="SUPFAM" id="SSF47616">
    <property type="entry name" value="GST C-terminal domain-like"/>
    <property type="match status" value="1"/>
</dbReference>
<dbReference type="PROSITE" id="PS50405">
    <property type="entry name" value="GST_CTER"/>
    <property type="match status" value="1"/>
</dbReference>
<reference evidence="11 12" key="1">
    <citation type="submission" date="2011-10" db="EMBL/GenBank/DDBJ databases">
        <authorList>
            <person name="Genoscope - CEA"/>
        </authorList>
    </citation>
    <scope>NUCLEOTIDE SEQUENCE [LARGE SCALE GENOMIC DNA]</scope>
    <source>
        <strain evidence="11 12">RCC 1105</strain>
    </source>
</reference>
<dbReference type="OrthoDB" id="3542292at2759"/>
<evidence type="ECO:0000256" key="8">
    <source>
        <dbReference type="SAM" id="MobiDB-lite"/>
    </source>
</evidence>
<dbReference type="PANTHER" id="PTHR23403">
    <property type="entry name" value="TREHALASE"/>
    <property type="match status" value="1"/>
</dbReference>
<feature type="compositionally biased region" description="Polar residues" evidence="8">
    <location>
        <begin position="861"/>
        <end position="870"/>
    </location>
</feature>
<dbReference type="InterPro" id="IPR036249">
    <property type="entry name" value="Thioredoxin-like_sf"/>
</dbReference>
<sequence>MNNKKKTNTSTAPKKGGFTGRWRTTRTMMKAEMDDDLESRRHHHPQRRRKNISASFSTRATRRSASLSASSSSEDENTNTNYNNSSSSSSENNTRNTNNNENNNTTNTNDEFILYGSQGSRSPLINWYLYEKEVQFELKEPRDVSNPHPFGQVPALRHKENVELFESGAILLYLADKCGELKSDEAKANAYSWVLWANASLDPICFKEDINGRVIDTGIKNETKGMRRLDDVLSKREWLSGDQFGVADVAVAAYLLYVPQFFQGVSFKRWPNVAKFMGRCCSRDSYAKAFGPRVQSYLIGELMKDSRNIYSFTARVSSLFLSRFAPIYYNGEREKEETQNSHYNHTITIIIISAFTTTTAITTRATSWSSSSRTSSSSRSSALFAIQQRQNSGVSSCVSPTTTCRWFPPRRRTGFEERTHHHHYHRRGKATTRGSVLILNAFEKQNENKDEEEKEKSFFEEDFERLRQTLDNEKKMMMNNTSSSFDEKGRRVEETNNTNEKNNFATTTSSKAAAETIDGRGKTIQTQTTTTRKAPFKNPLLDDEIGLPPRSDSPAIDISFAHGFDSHHHHLTSVQEVYTNAAILDAAHQSMNFLDSKDFVDTEIRTSASLTISNFLNIGNNRLGEGGMIGSGRGEESTSVGAAAGASGRDQIMERESETNEEVMKQFFEGHFYSGPSGLNDMGVNVGNGNGGSGEEGTVANALVHLLHDWTEVPSVIANLLHPEILAENGGGGTVKLSTSMGRLNSIQEDEEEAAMMGKSSSAKKGGGGLGEVDDDEAYKHHAKAIQLARHCNNTWPLLARSVAPSANQRQATPLEYATGSNTPRGPIPNSPLASPKKSRTMAANQQVQTAFSGGGSSSSTNDRVSALTGSLKSKLQINPAFPQKQPPHMPPQQQKSSLIPLPHVAIVPGERFRETYYWDTYWVALGLLESDMYSTATGVIRNLLSMVERFGYVPNGSRVYYLNRSQPPVLATAVRAVYESTRDIDLLKYAVQLLQREHKYMTRPEKCINVVSQQTGNLHTLSRYWAYTEKPRPESYREDLDTAKEFCNKFCDSKDSKEKTDRLRADLFRDIASAAESGHDFSSRWFEDRQSIRTIRTTKIVPADLNGFMYKMERDIAWLARQLEQNVESVEEVEYAQELATQFEIMAETRRNAIYEVIWDDSEKRWRDLILRRSKFDTYNIDGTTTDPSLHKNNRFDDPDAVYEYSFAAGPYASDWVPLWCGVFEKNSKEALDACESLRQSPIVDVAGIACSTVKSGEQWDFPNVWAPLTHMLVEGVSEYGGEQNEVYANFAKNEAHKYCKSVSKGLRLTHAMHEKYDCRFFGAIGRGGEYAPQTGFGWTNGVALAFLAKYGGWNEEEEDEETEAPRMGLCETQTCEDFFSDSSGGDDAYSSSEEDEQYRYSD</sequence>
<dbReference type="RefSeq" id="XP_007514014.1">
    <property type="nucleotide sequence ID" value="XM_007513952.1"/>
</dbReference>
<keyword evidence="3" id="KW-0378">Hydrolase</keyword>
<evidence type="ECO:0000256" key="4">
    <source>
        <dbReference type="ARBA" id="ARBA00023295"/>
    </source>
</evidence>
<dbReference type="eggNOG" id="KOG0602">
    <property type="taxonomic scope" value="Eukaryota"/>
</dbReference>
<evidence type="ECO:0000256" key="6">
    <source>
        <dbReference type="ARBA" id="ARBA00031637"/>
    </source>
</evidence>
<dbReference type="InterPro" id="IPR040079">
    <property type="entry name" value="Glutathione_S-Trfase"/>
</dbReference>
<evidence type="ECO:0000259" key="10">
    <source>
        <dbReference type="PROSITE" id="PS50405"/>
    </source>
</evidence>
<dbReference type="PRINTS" id="PR00744">
    <property type="entry name" value="GLHYDRLASE37"/>
</dbReference>
<evidence type="ECO:0000256" key="7">
    <source>
        <dbReference type="SAM" id="Coils"/>
    </source>
</evidence>
<feature type="domain" description="GST N-terminal" evidence="9">
    <location>
        <begin position="109"/>
        <end position="182"/>
    </location>
</feature>
<dbReference type="InterPro" id="IPR036282">
    <property type="entry name" value="Glutathione-S-Trfase_C_sf"/>
</dbReference>
<feature type="compositionally biased region" description="Low complexity" evidence="8">
    <location>
        <begin position="53"/>
        <end position="109"/>
    </location>
</feature>
<feature type="region of interest" description="Disordered" evidence="8">
    <location>
        <begin position="1"/>
        <end position="113"/>
    </location>
</feature>
<feature type="region of interest" description="Disordered" evidence="8">
    <location>
        <begin position="815"/>
        <end position="870"/>
    </location>
</feature>
<organism evidence="11 12">
    <name type="scientific">Bathycoccus prasinos</name>
    <dbReference type="NCBI Taxonomy" id="41875"/>
    <lineage>
        <taxon>Eukaryota</taxon>
        <taxon>Viridiplantae</taxon>
        <taxon>Chlorophyta</taxon>
        <taxon>Mamiellophyceae</taxon>
        <taxon>Mamiellales</taxon>
        <taxon>Bathycoccaceae</taxon>
        <taxon>Bathycoccus</taxon>
    </lineage>
</organism>
<evidence type="ECO:0000256" key="5">
    <source>
        <dbReference type="ARBA" id="ARBA00030473"/>
    </source>
</evidence>
<evidence type="ECO:0000313" key="12">
    <source>
        <dbReference type="Proteomes" id="UP000198341"/>
    </source>
</evidence>
<dbReference type="EMBL" id="FO082276">
    <property type="protein sequence ID" value="CCO15451.1"/>
    <property type="molecule type" value="Genomic_DNA"/>
</dbReference>
<dbReference type="STRING" id="41875.K8EC12"/>
<evidence type="ECO:0000256" key="2">
    <source>
        <dbReference type="ARBA" id="ARBA00012757"/>
    </source>
</evidence>
<dbReference type="InterPro" id="IPR018232">
    <property type="entry name" value="Glyco_hydro_37_CS"/>
</dbReference>
<dbReference type="EC" id="3.2.1.28" evidence="2"/>
<dbReference type="Pfam" id="PF01204">
    <property type="entry name" value="Trehalase"/>
    <property type="match status" value="1"/>
</dbReference>
<dbReference type="InterPro" id="IPR004045">
    <property type="entry name" value="Glutathione_S-Trfase_N"/>
</dbReference>
<evidence type="ECO:0000256" key="3">
    <source>
        <dbReference type="ARBA" id="ARBA00022801"/>
    </source>
</evidence>
<feature type="compositionally biased region" description="Low complexity" evidence="8">
    <location>
        <begin position="755"/>
        <end position="764"/>
    </location>
</feature>